<dbReference type="Proteomes" id="UP000324479">
    <property type="component" value="Unassembled WGS sequence"/>
</dbReference>
<dbReference type="AlphaFoldDB" id="A0A5M6D485"/>
<dbReference type="NCBIfam" id="TIGR01730">
    <property type="entry name" value="RND_mfp"/>
    <property type="match status" value="1"/>
</dbReference>
<evidence type="ECO:0000256" key="1">
    <source>
        <dbReference type="ARBA" id="ARBA00009477"/>
    </source>
</evidence>
<reference evidence="7 8" key="1">
    <citation type="submission" date="2019-08" db="EMBL/GenBank/DDBJ databases">
        <authorList>
            <person name="Dhanesh K."/>
            <person name="Kumar G."/>
            <person name="Sasikala C."/>
            <person name="Venkata Ramana C."/>
        </authorList>
    </citation>
    <scope>NUCLEOTIDE SEQUENCE [LARGE SCALE GENOMIC DNA]</scope>
    <source>
        <strain evidence="7 8">JC645</strain>
    </source>
</reference>
<dbReference type="PANTHER" id="PTHR30097">
    <property type="entry name" value="CATION EFFLUX SYSTEM PROTEIN CUSB"/>
    <property type="match status" value="1"/>
</dbReference>
<sequence length="534" mass="59130">MVDRQLNRRCSSDLARFGKRPQPDNDEDHVMTSIPFRIHGATLAFFAVLMGCLYSSAPQGRSVAFAAEVAARAPRGDRAESKIESDDPSEASGAQVTVSLPRAKWKSAGIQIGKPTEQEFSERIRLTGKISLNEDRISHVYPMVEGTVDRVAISLGEVVEEDQLLTVVHSREVGKAKLELFQARLQSEMAEVKDKLQRELSANTSELLTALREQRDITEIQEQHKDSNMGEYRERLLSAYADYLKSQADVNRLEGISTSGAVSGKQLLAARTRRNAGLATFQARIEQIAYELETSQLETAQAVKEANTRVAVATTNLRILGCEESEIKSIDPMRQGEAISHYSIRAPFRGTVIAKDVTLGEQVRPDKQILTIADLTTVWIKADIYEKDVPLLASLDGTEFQFVSEAWPGKSFTAKVFYTGEIMDEATRTVSMRAVAENGEHLLKPGMFVTIQLPAKSEQVVVQIPAAAVQQHEGKQFVFVHVGDDQFERRDIQVGRSDRDWAVVERGVRGNESVVTGGGFILKSKLLEGLLAEE</sequence>
<dbReference type="InterPro" id="IPR051909">
    <property type="entry name" value="MFP_Cation_Efflux"/>
</dbReference>
<evidence type="ECO:0000259" key="5">
    <source>
        <dbReference type="Pfam" id="PF25973"/>
    </source>
</evidence>
<comment type="similarity">
    <text evidence="1">Belongs to the membrane fusion protein (MFP) (TC 8.A.1) family.</text>
</comment>
<evidence type="ECO:0000259" key="6">
    <source>
        <dbReference type="Pfam" id="PF25975"/>
    </source>
</evidence>
<protein>
    <submittedName>
        <fullName evidence="7">Efflux RND transporter periplasmic adaptor subunit</fullName>
    </submittedName>
</protein>
<dbReference type="InterPro" id="IPR006143">
    <property type="entry name" value="RND_pump_MFP"/>
</dbReference>
<keyword evidence="8" id="KW-1185">Reference proteome</keyword>
<dbReference type="EMBL" id="VWOX01000010">
    <property type="protein sequence ID" value="KAA5541400.1"/>
    <property type="molecule type" value="Genomic_DNA"/>
</dbReference>
<feature type="region of interest" description="Disordered" evidence="3">
    <location>
        <begin position="75"/>
        <end position="94"/>
    </location>
</feature>
<evidence type="ECO:0000256" key="2">
    <source>
        <dbReference type="ARBA" id="ARBA00022448"/>
    </source>
</evidence>
<dbReference type="GO" id="GO:0016020">
    <property type="term" value="C:membrane"/>
    <property type="evidence" value="ECO:0007669"/>
    <property type="project" value="InterPro"/>
</dbReference>
<keyword evidence="2" id="KW-0813">Transport</keyword>
<dbReference type="Gene3D" id="2.40.420.20">
    <property type="match status" value="1"/>
</dbReference>
<evidence type="ECO:0000259" key="4">
    <source>
        <dbReference type="Pfam" id="PF25954"/>
    </source>
</evidence>
<feature type="domain" description="CzcB-like barrel-sandwich hybrid" evidence="5">
    <location>
        <begin position="136"/>
        <end position="374"/>
    </location>
</feature>
<dbReference type="Pfam" id="PF25975">
    <property type="entry name" value="CzcB_C"/>
    <property type="match status" value="1"/>
</dbReference>
<dbReference type="InterPro" id="IPR058649">
    <property type="entry name" value="CzcB_C"/>
</dbReference>
<evidence type="ECO:0000313" key="8">
    <source>
        <dbReference type="Proteomes" id="UP000324479"/>
    </source>
</evidence>
<organism evidence="7 8">
    <name type="scientific">Roseiconus nitratireducens</name>
    <dbReference type="NCBI Taxonomy" id="2605748"/>
    <lineage>
        <taxon>Bacteria</taxon>
        <taxon>Pseudomonadati</taxon>
        <taxon>Planctomycetota</taxon>
        <taxon>Planctomycetia</taxon>
        <taxon>Pirellulales</taxon>
        <taxon>Pirellulaceae</taxon>
        <taxon>Roseiconus</taxon>
    </lineage>
</organism>
<dbReference type="GO" id="GO:0060003">
    <property type="term" value="P:copper ion export"/>
    <property type="evidence" value="ECO:0007669"/>
    <property type="project" value="TreeGrafter"/>
</dbReference>
<dbReference type="GO" id="GO:0015679">
    <property type="term" value="P:plasma membrane copper ion transport"/>
    <property type="evidence" value="ECO:0007669"/>
    <property type="project" value="TreeGrafter"/>
</dbReference>
<accession>A0A5M6D485</accession>
<feature type="compositionally biased region" description="Basic and acidic residues" evidence="3">
    <location>
        <begin position="75"/>
        <end position="85"/>
    </location>
</feature>
<dbReference type="GO" id="GO:0030313">
    <property type="term" value="C:cell envelope"/>
    <property type="evidence" value="ECO:0007669"/>
    <property type="project" value="TreeGrafter"/>
</dbReference>
<evidence type="ECO:0000256" key="3">
    <source>
        <dbReference type="SAM" id="MobiDB-lite"/>
    </source>
</evidence>
<dbReference type="Pfam" id="PF25954">
    <property type="entry name" value="Beta-barrel_RND_2"/>
    <property type="match status" value="1"/>
</dbReference>
<dbReference type="InterPro" id="IPR058792">
    <property type="entry name" value="Beta-barrel_RND_2"/>
</dbReference>
<dbReference type="GO" id="GO:0022857">
    <property type="term" value="F:transmembrane transporter activity"/>
    <property type="evidence" value="ECO:0007669"/>
    <property type="project" value="InterPro"/>
</dbReference>
<feature type="domain" description="CzcB-like C-terminal circularly permuted SH3-like" evidence="6">
    <location>
        <begin position="462"/>
        <end position="523"/>
    </location>
</feature>
<dbReference type="PANTHER" id="PTHR30097:SF4">
    <property type="entry name" value="SLR6042 PROTEIN"/>
    <property type="match status" value="1"/>
</dbReference>
<dbReference type="Gene3D" id="2.40.30.170">
    <property type="match status" value="1"/>
</dbReference>
<name>A0A5M6D485_9BACT</name>
<dbReference type="Pfam" id="PF25973">
    <property type="entry name" value="BSH_CzcB"/>
    <property type="match status" value="1"/>
</dbReference>
<feature type="domain" description="CusB-like beta-barrel" evidence="4">
    <location>
        <begin position="377"/>
        <end position="456"/>
    </location>
</feature>
<comment type="caution">
    <text evidence="7">The sequence shown here is derived from an EMBL/GenBank/DDBJ whole genome shotgun (WGS) entry which is preliminary data.</text>
</comment>
<evidence type="ECO:0000313" key="7">
    <source>
        <dbReference type="EMBL" id="KAA5541400.1"/>
    </source>
</evidence>
<dbReference type="InterPro" id="IPR058647">
    <property type="entry name" value="BSH_CzcB-like"/>
</dbReference>
<dbReference type="SUPFAM" id="SSF111369">
    <property type="entry name" value="HlyD-like secretion proteins"/>
    <property type="match status" value="1"/>
</dbReference>
<proteinExistence type="inferred from homology"/>
<gene>
    <name evidence="7" type="ORF">FYK55_17685</name>
</gene>
<dbReference type="FunFam" id="2.40.30.170:FF:000010">
    <property type="entry name" value="Efflux RND transporter periplasmic adaptor subunit"/>
    <property type="match status" value="1"/>
</dbReference>